<dbReference type="GO" id="GO:0006506">
    <property type="term" value="P:GPI anchor biosynthetic process"/>
    <property type="evidence" value="ECO:0007669"/>
    <property type="project" value="UniProtKB-KW"/>
</dbReference>
<dbReference type="Gene3D" id="3.40.720.10">
    <property type="entry name" value="Alkaline Phosphatase, subunit A"/>
    <property type="match status" value="1"/>
</dbReference>
<gene>
    <name evidence="17" type="ORF">NUU61_005509</name>
</gene>
<feature type="transmembrane region" description="Helical" evidence="14">
    <location>
        <begin position="683"/>
        <end position="703"/>
    </location>
</feature>
<dbReference type="InterPro" id="IPR037671">
    <property type="entry name" value="PIGN_N"/>
</dbReference>
<dbReference type="SUPFAM" id="SSF53649">
    <property type="entry name" value="Alkaline phosphatase-like"/>
    <property type="match status" value="1"/>
</dbReference>
<dbReference type="GO" id="GO:0051377">
    <property type="term" value="F:mannose-ethanolamine phosphotransferase activity"/>
    <property type="evidence" value="ECO:0007669"/>
    <property type="project" value="UniProtKB-UniRule"/>
</dbReference>
<feature type="compositionally biased region" description="Low complexity" evidence="15">
    <location>
        <begin position="1017"/>
        <end position="1032"/>
    </location>
</feature>
<dbReference type="InterPro" id="IPR007070">
    <property type="entry name" value="GPI_EtnP_transferase_1"/>
</dbReference>
<evidence type="ECO:0000259" key="16">
    <source>
        <dbReference type="Pfam" id="PF04987"/>
    </source>
</evidence>
<dbReference type="InterPro" id="IPR017850">
    <property type="entry name" value="Alkaline_phosphatase_core_sf"/>
</dbReference>
<name>A0A9W9F9L4_9EURO</name>
<feature type="region of interest" description="Disordered" evidence="15">
    <location>
        <begin position="989"/>
        <end position="1032"/>
    </location>
</feature>
<evidence type="ECO:0000256" key="5">
    <source>
        <dbReference type="ARBA" id="ARBA00022502"/>
    </source>
</evidence>
<feature type="transmembrane region" description="Helical" evidence="14">
    <location>
        <begin position="740"/>
        <end position="759"/>
    </location>
</feature>
<feature type="transmembrane region" description="Helical" evidence="14">
    <location>
        <begin position="642"/>
        <end position="662"/>
    </location>
</feature>
<keyword evidence="10 14" id="KW-0472">Membrane</keyword>
<dbReference type="GO" id="GO:0071555">
    <property type="term" value="P:cell wall organization"/>
    <property type="evidence" value="ECO:0007669"/>
    <property type="project" value="UniProtKB-KW"/>
</dbReference>
<dbReference type="GO" id="GO:0005789">
    <property type="term" value="C:endoplasmic reticulum membrane"/>
    <property type="evidence" value="ECO:0007669"/>
    <property type="project" value="UniProtKB-SubCell"/>
</dbReference>
<dbReference type="InterPro" id="IPR017852">
    <property type="entry name" value="GPI_EtnP_transferase_1_C"/>
</dbReference>
<keyword evidence="7 14" id="KW-0812">Transmembrane</keyword>
<evidence type="ECO:0000256" key="12">
    <source>
        <dbReference type="ARBA" id="ARBA00023316"/>
    </source>
</evidence>
<dbReference type="EMBL" id="JAPMSZ010000007">
    <property type="protein sequence ID" value="KAJ5096153.1"/>
    <property type="molecule type" value="Genomic_DNA"/>
</dbReference>
<evidence type="ECO:0000256" key="10">
    <source>
        <dbReference type="ARBA" id="ARBA00023136"/>
    </source>
</evidence>
<keyword evidence="9 14" id="KW-1133">Transmembrane helix</keyword>
<dbReference type="Pfam" id="PF01663">
    <property type="entry name" value="Phosphodiest"/>
    <property type="match status" value="1"/>
</dbReference>
<evidence type="ECO:0000256" key="2">
    <source>
        <dbReference type="ARBA" id="ARBA00004687"/>
    </source>
</evidence>
<sequence>MARLGRVGFLALAVVFHLIYTYSIFDIYFVSPIVSGMRSFGVERPAGTSAPAKRLVLFVADGLRADKAFQAFPDPSPESSNHHSDELIRLTPFIRSKVLSHGTFGVSHTRVPTESRPGHVALIAGLYEDVSAVTTGWKLNPVNFDSVFNRSRHTWSWGSPDILAMFKEGAVPGRVDADMYSEEAEDFNMDATALDTWVFSKVFELFESAKYDPELNRKLRNDKLVFFLHLLGLDTTGHGYRPYSKEYLNNIKVVDRGVQAVTKLVEDFYGDDKTAFVFTADHGMSDLGSHGDGHPDNTRTPLVAWGSGVALPQRTSPGAVTGHEDGFSSDWGFDQIQRHDVAQADVAALMAYLVGLDYPVNSVGQLPLDYIDASPKEKALAAFANTQGVLEMYRVKEEQKKAAVIRYVPYEPLSGHESDSIERRIATIKTLISNGAHEESIARSSELLLGALEGLRYLQTYDWLFLRNIVTIGYLGWIAYALTTVIDLHVLHGTSDSHRTVASISFFSSILVALFSVFLYQGSSWRYYFYGFFPVYFWEEVFARRKALIAGRKIILGHVHSFTGYLKFGFQLVAFLGVLEALVQSYFHREIFTICFGLASVWPVFYGVGFIRMHGLLSATWFLGCGLMSVFTLLPVTKIEDINQITYGGLLMFFTGVLYLMFEDAIVGHRSFTSRFGSRVIMGTQVGVILLALLVTRSSVFSLQARQGLPFGNQVVGWSVLVMSTVLPFFHRLYPNSDYLHRLMVIFLTFSPIFVILAISWEGLFYFVFCMTLVTWVRFEHAIYVHSAGPGAIKPQQTVSNGSVSAKQPKQTQAMIVDGQTYRYRALTLSDARVALFFFFLLQSAFFSTGNVASISTFSLDSVRRLIPVFSPWGQGALLMFQILIPFAIISANLGILNRRLEVAPSALFMVVMAISDVMTLNFFYMVRDEGSWLDIGMTISHFCIASGLCTFVAGLEFLSEQFVSGVGFGPTTSALGSAVAQAVDESVECGHEMKPEETTGSRPTGGKKAKSKASKAQKSAAKARAAANAPS</sequence>
<evidence type="ECO:0000256" key="3">
    <source>
        <dbReference type="ARBA" id="ARBA00008400"/>
    </source>
</evidence>
<dbReference type="EC" id="2.-.-.-" evidence="14"/>
<dbReference type="Proteomes" id="UP001141434">
    <property type="component" value="Unassembled WGS sequence"/>
</dbReference>
<organism evidence="17 18">
    <name type="scientific">Penicillium alfredii</name>
    <dbReference type="NCBI Taxonomy" id="1506179"/>
    <lineage>
        <taxon>Eukaryota</taxon>
        <taxon>Fungi</taxon>
        <taxon>Dikarya</taxon>
        <taxon>Ascomycota</taxon>
        <taxon>Pezizomycotina</taxon>
        <taxon>Eurotiomycetes</taxon>
        <taxon>Eurotiomycetidae</taxon>
        <taxon>Eurotiales</taxon>
        <taxon>Aspergillaceae</taxon>
        <taxon>Penicillium</taxon>
    </lineage>
</organism>
<comment type="pathway">
    <text evidence="2 14">Glycolipid biosynthesis; glycosylphosphatidylinositol-anchor biosynthesis.</text>
</comment>
<keyword evidence="8 14" id="KW-0256">Endoplasmic reticulum</keyword>
<dbReference type="Pfam" id="PF04987">
    <property type="entry name" value="PigN"/>
    <property type="match status" value="1"/>
</dbReference>
<evidence type="ECO:0000313" key="17">
    <source>
        <dbReference type="EMBL" id="KAJ5096153.1"/>
    </source>
</evidence>
<evidence type="ECO:0000256" key="4">
    <source>
        <dbReference type="ARBA" id="ARBA00020831"/>
    </source>
</evidence>
<accession>A0A9W9F9L4</accession>
<comment type="similarity">
    <text evidence="3 14">Belongs to the PIGG/PIGN/PIGO family. PIGN subfamily.</text>
</comment>
<feature type="domain" description="GPI ethanolamine phosphate transferase 1 C-terminal" evidence="16">
    <location>
        <begin position="453"/>
        <end position="932"/>
    </location>
</feature>
<dbReference type="FunFam" id="3.40.720.10:FF:000015">
    <property type="entry name" value="GPI ethanolamine phosphate transferase 1"/>
    <property type="match status" value="1"/>
</dbReference>
<feature type="transmembrane region" description="Helical" evidence="14">
    <location>
        <begin position="876"/>
        <end position="896"/>
    </location>
</feature>
<feature type="transmembrane region" description="Helical" evidence="14">
    <location>
        <begin position="908"/>
        <end position="927"/>
    </location>
</feature>
<evidence type="ECO:0000256" key="1">
    <source>
        <dbReference type="ARBA" id="ARBA00004477"/>
    </source>
</evidence>
<keyword evidence="18" id="KW-1185">Reference proteome</keyword>
<evidence type="ECO:0000313" key="18">
    <source>
        <dbReference type="Proteomes" id="UP001141434"/>
    </source>
</evidence>
<feature type="compositionally biased region" description="Basic residues" evidence="15">
    <location>
        <begin position="1006"/>
        <end position="1016"/>
    </location>
</feature>
<keyword evidence="12" id="KW-0961">Cell wall biogenesis/degradation</keyword>
<feature type="compositionally biased region" description="Basic and acidic residues" evidence="15">
    <location>
        <begin position="989"/>
        <end position="1000"/>
    </location>
</feature>
<evidence type="ECO:0000256" key="14">
    <source>
        <dbReference type="RuleBase" id="RU367138"/>
    </source>
</evidence>
<evidence type="ECO:0000256" key="6">
    <source>
        <dbReference type="ARBA" id="ARBA00022679"/>
    </source>
</evidence>
<feature type="transmembrane region" description="Helical" evidence="14">
    <location>
        <begin position="939"/>
        <end position="959"/>
    </location>
</feature>
<reference evidence="17" key="1">
    <citation type="submission" date="2022-11" db="EMBL/GenBank/DDBJ databases">
        <authorList>
            <person name="Petersen C."/>
        </authorList>
    </citation>
    <scope>NUCLEOTIDE SEQUENCE</scope>
    <source>
        <strain evidence="17">IBT 34128</strain>
    </source>
</reference>
<comment type="subcellular location">
    <subcellularLocation>
        <location evidence="1 14">Endoplasmic reticulum membrane</location>
        <topology evidence="1 14">Multi-pass membrane protein</topology>
    </subcellularLocation>
</comment>
<dbReference type="AlphaFoldDB" id="A0A9W9F9L4"/>
<dbReference type="InterPro" id="IPR002591">
    <property type="entry name" value="Phosphodiest/P_Trfase"/>
</dbReference>
<evidence type="ECO:0000256" key="11">
    <source>
        <dbReference type="ARBA" id="ARBA00023180"/>
    </source>
</evidence>
<dbReference type="PANTHER" id="PTHR12250">
    <property type="entry name" value="PHOSPHATIDYLINOSITOL GLYCAN, CLASS N"/>
    <property type="match status" value="1"/>
</dbReference>
<evidence type="ECO:0000256" key="8">
    <source>
        <dbReference type="ARBA" id="ARBA00022824"/>
    </source>
</evidence>
<comment type="function">
    <text evidence="13 14">Ethanolamine phosphate transferase involved in glycosylphosphatidylinositol-anchor biosynthesis. Transfers ethanolamine phosphate to the first alpha-1,4-linked mannose of the glycosylphosphatidylinositol precursor of GPI-anchor.</text>
</comment>
<keyword evidence="5 14" id="KW-0337">GPI-anchor biosynthesis</keyword>
<feature type="transmembrane region" description="Helical" evidence="14">
    <location>
        <begin position="591"/>
        <end position="609"/>
    </location>
</feature>
<reference evidence="17" key="2">
    <citation type="journal article" date="2023" name="IMA Fungus">
        <title>Comparative genomic study of the Penicillium genus elucidates a diverse pangenome and 15 lateral gene transfer events.</title>
        <authorList>
            <person name="Petersen C."/>
            <person name="Sorensen T."/>
            <person name="Nielsen M.R."/>
            <person name="Sondergaard T.E."/>
            <person name="Sorensen J.L."/>
            <person name="Fitzpatrick D.A."/>
            <person name="Frisvad J.C."/>
            <person name="Nielsen K.L."/>
        </authorList>
    </citation>
    <scope>NUCLEOTIDE SEQUENCE</scope>
    <source>
        <strain evidence="17">IBT 34128</strain>
    </source>
</reference>
<evidence type="ECO:0000256" key="7">
    <source>
        <dbReference type="ARBA" id="ARBA00022692"/>
    </source>
</evidence>
<dbReference type="GeneID" id="81395259"/>
<dbReference type="PANTHER" id="PTHR12250:SF0">
    <property type="entry name" value="GPI ETHANOLAMINE PHOSPHATE TRANSFERASE 1"/>
    <property type="match status" value="1"/>
</dbReference>
<dbReference type="CDD" id="cd16020">
    <property type="entry name" value="GPI_EPT_1"/>
    <property type="match status" value="1"/>
</dbReference>
<keyword evidence="11" id="KW-0325">Glycoprotein</keyword>
<comment type="caution">
    <text evidence="17">The sequence shown here is derived from an EMBL/GenBank/DDBJ whole genome shotgun (WGS) entry which is preliminary data.</text>
</comment>
<feature type="transmembrane region" description="Helical" evidence="14">
    <location>
        <begin position="715"/>
        <end position="733"/>
    </location>
</feature>
<evidence type="ECO:0000256" key="9">
    <source>
        <dbReference type="ARBA" id="ARBA00022989"/>
    </source>
</evidence>
<feature type="transmembrane region" description="Helical" evidence="14">
    <location>
        <begin position="616"/>
        <end position="636"/>
    </location>
</feature>
<protein>
    <recommendedName>
        <fullName evidence="4 14">GPI ethanolamine phosphate transferase 1</fullName>
        <ecNumber evidence="14">2.-.-.-</ecNumber>
    </recommendedName>
</protein>
<feature type="transmembrane region" description="Helical" evidence="14">
    <location>
        <begin position="465"/>
        <end position="488"/>
    </location>
</feature>
<dbReference type="OrthoDB" id="2748310at2759"/>
<feature type="transmembrane region" description="Helical" evidence="14">
    <location>
        <begin position="7"/>
        <end position="30"/>
    </location>
</feature>
<feature type="transmembrane region" description="Helical" evidence="14">
    <location>
        <begin position="555"/>
        <end position="579"/>
    </location>
</feature>
<proteinExistence type="inferred from homology"/>
<keyword evidence="6 14" id="KW-0808">Transferase</keyword>
<dbReference type="RefSeq" id="XP_056511704.1">
    <property type="nucleotide sequence ID" value="XM_056656091.1"/>
</dbReference>
<feature type="transmembrane region" description="Helical" evidence="14">
    <location>
        <begin position="500"/>
        <end position="521"/>
    </location>
</feature>
<feature type="transmembrane region" description="Helical" evidence="14">
    <location>
        <begin position="834"/>
        <end position="856"/>
    </location>
</feature>
<evidence type="ECO:0000256" key="13">
    <source>
        <dbReference type="ARBA" id="ARBA00024850"/>
    </source>
</evidence>
<evidence type="ECO:0000256" key="15">
    <source>
        <dbReference type="SAM" id="MobiDB-lite"/>
    </source>
</evidence>